<feature type="transmembrane region" description="Helical" evidence="8">
    <location>
        <begin position="295"/>
        <end position="314"/>
    </location>
</feature>
<dbReference type="EMBL" id="JBBNAF010000003">
    <property type="protein sequence ID" value="KAK9160221.1"/>
    <property type="molecule type" value="Genomic_DNA"/>
</dbReference>
<dbReference type="InterPro" id="IPR032805">
    <property type="entry name" value="Wax_synthase_dom"/>
</dbReference>
<keyword evidence="5 8" id="KW-1133">Transmembrane helix</keyword>
<dbReference type="Proteomes" id="UP001420932">
    <property type="component" value="Unassembled WGS sequence"/>
</dbReference>
<evidence type="ECO:0000256" key="7">
    <source>
        <dbReference type="ARBA" id="ARBA00023315"/>
    </source>
</evidence>
<evidence type="ECO:0000313" key="10">
    <source>
        <dbReference type="EMBL" id="KAK9160221.1"/>
    </source>
</evidence>
<evidence type="ECO:0000256" key="3">
    <source>
        <dbReference type="ARBA" id="ARBA00022679"/>
    </source>
</evidence>
<reference evidence="10 11" key="1">
    <citation type="submission" date="2024-01" db="EMBL/GenBank/DDBJ databases">
        <title>Genome assemblies of Stephania.</title>
        <authorList>
            <person name="Yang L."/>
        </authorList>
    </citation>
    <scope>NUCLEOTIDE SEQUENCE [LARGE SCALE GENOMIC DNA]</scope>
    <source>
        <strain evidence="10">YNDBR</strain>
        <tissue evidence="10">Leaf</tissue>
    </source>
</reference>
<feature type="domain" description="Wax synthase" evidence="9">
    <location>
        <begin position="184"/>
        <end position="267"/>
    </location>
</feature>
<keyword evidence="7" id="KW-0012">Acyltransferase</keyword>
<dbReference type="Pfam" id="PF13813">
    <property type="entry name" value="MBOAT_2"/>
    <property type="match status" value="1"/>
</dbReference>
<dbReference type="InterPro" id="IPR017088">
    <property type="entry name" value="Wax_synthase_Magnoliopsida"/>
</dbReference>
<feature type="transmembrane region" description="Helical" evidence="8">
    <location>
        <begin position="64"/>
        <end position="81"/>
    </location>
</feature>
<evidence type="ECO:0000256" key="1">
    <source>
        <dbReference type="ARBA" id="ARBA00004141"/>
    </source>
</evidence>
<dbReference type="AlphaFoldDB" id="A0AAP0KWY8"/>
<dbReference type="PIRSF" id="PIRSF037006">
    <property type="entry name" value="Wax_synthase"/>
    <property type="match status" value="1"/>
</dbReference>
<feature type="transmembrane region" description="Helical" evidence="8">
    <location>
        <begin position="265"/>
        <end position="283"/>
    </location>
</feature>
<evidence type="ECO:0000313" key="11">
    <source>
        <dbReference type="Proteomes" id="UP001420932"/>
    </source>
</evidence>
<dbReference type="InterPro" id="IPR044851">
    <property type="entry name" value="Wax_synthase"/>
</dbReference>
<evidence type="ECO:0000256" key="8">
    <source>
        <dbReference type="SAM" id="Phobius"/>
    </source>
</evidence>
<comment type="subcellular location">
    <subcellularLocation>
        <location evidence="1">Membrane</location>
        <topology evidence="1">Multi-pass membrane protein</topology>
    </subcellularLocation>
</comment>
<dbReference type="GO" id="GO:0016020">
    <property type="term" value="C:membrane"/>
    <property type="evidence" value="ECO:0007669"/>
    <property type="project" value="UniProtKB-SubCell"/>
</dbReference>
<proteinExistence type="inferred from homology"/>
<keyword evidence="11" id="KW-1185">Reference proteome</keyword>
<keyword evidence="4 8" id="KW-0812">Transmembrane</keyword>
<name>A0AAP0KWY8_9MAGN</name>
<protein>
    <recommendedName>
        <fullName evidence="9">Wax synthase domain-containing protein</fullName>
    </recommendedName>
</protein>
<comment type="similarity">
    <text evidence="2">Belongs to the wax synthase family.</text>
</comment>
<evidence type="ECO:0000256" key="2">
    <source>
        <dbReference type="ARBA" id="ARBA00007282"/>
    </source>
</evidence>
<feature type="transmembrane region" description="Helical" evidence="8">
    <location>
        <begin position="116"/>
        <end position="138"/>
    </location>
</feature>
<dbReference type="PANTHER" id="PTHR31595:SF70">
    <property type="entry name" value="LONG-CHAIN-ALCOHOL O-FATTY-ACYLTRANSFERASE 3-RELATED"/>
    <property type="match status" value="1"/>
</dbReference>
<organism evidence="10 11">
    <name type="scientific">Stephania yunnanensis</name>
    <dbReference type="NCBI Taxonomy" id="152371"/>
    <lineage>
        <taxon>Eukaryota</taxon>
        <taxon>Viridiplantae</taxon>
        <taxon>Streptophyta</taxon>
        <taxon>Embryophyta</taxon>
        <taxon>Tracheophyta</taxon>
        <taxon>Spermatophyta</taxon>
        <taxon>Magnoliopsida</taxon>
        <taxon>Ranunculales</taxon>
        <taxon>Menispermaceae</taxon>
        <taxon>Menispermoideae</taxon>
        <taxon>Cissampelideae</taxon>
        <taxon>Stephania</taxon>
    </lineage>
</organism>
<keyword evidence="6 8" id="KW-0472">Membrane</keyword>
<feature type="transmembrane region" description="Helical" evidence="8">
    <location>
        <begin position="232"/>
        <end position="253"/>
    </location>
</feature>
<evidence type="ECO:0000256" key="5">
    <source>
        <dbReference type="ARBA" id="ARBA00022989"/>
    </source>
</evidence>
<evidence type="ECO:0000259" key="9">
    <source>
        <dbReference type="Pfam" id="PF13813"/>
    </source>
</evidence>
<accession>A0AAP0KWY8</accession>
<evidence type="ECO:0000256" key="6">
    <source>
        <dbReference type="ARBA" id="ARBA00023136"/>
    </source>
</evidence>
<feature type="transmembrane region" description="Helical" evidence="8">
    <location>
        <begin position="32"/>
        <end position="52"/>
    </location>
</feature>
<evidence type="ECO:0000256" key="4">
    <source>
        <dbReference type="ARBA" id="ARBA00022692"/>
    </source>
</evidence>
<comment type="caution">
    <text evidence="10">The sequence shown here is derived from an EMBL/GenBank/DDBJ whole genome shotgun (WGS) entry which is preliminary data.</text>
</comment>
<sequence length="352" mass="40486">MEHMITNFCKAWIAALASLTYSYYISKIIKRGIIIRLISLFPIIALFTLLPLNLSSSPHLCGNIAFFLAWLANFKLLLFAFNKGPLSSSPISLIQFISIASLPIKTKQSKNNKAKVSFKSPLNYTLKFLLFAMLLRIYDYRSLLYHKLLLTIYCLHIYLGLELLLAMSASIAHFLLKIEVEMPFDEPYLSMSLQEFWGRRWNLVVSSVLRSSVYDPVRLVLMPMIGKRWGSACARVATFMVSGLMHELIYFYWTRVEPTWEVSMFFVLHGVCTALEVLVIKKIELGEKRRVMNRVVSWVLTMGFVVGTSLLLFFPQVVRNKVDLRVIEEQIIAFQFSTNNLLGSRTFTPHLL</sequence>
<feature type="transmembrane region" description="Helical" evidence="8">
    <location>
        <begin position="150"/>
        <end position="176"/>
    </location>
</feature>
<gene>
    <name evidence="10" type="ORF">Syun_006562</name>
</gene>
<keyword evidence="3" id="KW-0808">Transferase</keyword>
<dbReference type="GO" id="GO:0006629">
    <property type="term" value="P:lipid metabolic process"/>
    <property type="evidence" value="ECO:0007669"/>
    <property type="project" value="InterPro"/>
</dbReference>
<dbReference type="GO" id="GO:0008374">
    <property type="term" value="F:O-acyltransferase activity"/>
    <property type="evidence" value="ECO:0007669"/>
    <property type="project" value="InterPro"/>
</dbReference>
<dbReference type="PANTHER" id="PTHR31595">
    <property type="entry name" value="LONG-CHAIN-ALCOHOL O-FATTY-ACYLTRANSFERASE 3-RELATED"/>
    <property type="match status" value="1"/>
</dbReference>